<dbReference type="Proteomes" id="UP000001695">
    <property type="component" value="Chromosome"/>
</dbReference>
<dbReference type="Pfam" id="PF06080">
    <property type="entry name" value="DUF938"/>
    <property type="match status" value="1"/>
</dbReference>
<dbReference type="PANTHER" id="PTHR20974">
    <property type="entry name" value="UPF0585 PROTEIN CG18661"/>
    <property type="match status" value="1"/>
</dbReference>
<dbReference type="STRING" id="395963.Bind_3089"/>
<reference evidence="1 2" key="2">
    <citation type="journal article" date="2010" name="J. Bacteriol.">
        <title>Complete genome sequence of Beijerinckia indica subsp. indica.</title>
        <authorList>
            <person name="Tamas I."/>
            <person name="Dedysh S.N."/>
            <person name="Liesack W."/>
            <person name="Stott M.B."/>
            <person name="Alam M."/>
            <person name="Murrell J.C."/>
            <person name="Dunfield P.F."/>
        </authorList>
    </citation>
    <scope>NUCLEOTIDE SEQUENCE [LARGE SCALE GENOMIC DNA]</scope>
    <source>
        <strain evidence="2">ATCC 9039 / DSM 1715 / NCIMB 8712</strain>
    </source>
</reference>
<organism evidence="1 2">
    <name type="scientific">Beijerinckia indica subsp. indica (strain ATCC 9039 / DSM 1715 / NCIMB 8712)</name>
    <dbReference type="NCBI Taxonomy" id="395963"/>
    <lineage>
        <taxon>Bacteria</taxon>
        <taxon>Pseudomonadati</taxon>
        <taxon>Pseudomonadota</taxon>
        <taxon>Alphaproteobacteria</taxon>
        <taxon>Hyphomicrobiales</taxon>
        <taxon>Beijerinckiaceae</taxon>
        <taxon>Beijerinckia</taxon>
    </lineage>
</organism>
<reference evidence="2" key="1">
    <citation type="submission" date="2008-03" db="EMBL/GenBank/DDBJ databases">
        <title>Complete sequence of chromosome of Beijerinckia indica subsp. indica ATCC 9039.</title>
        <authorList>
            <consortium name="US DOE Joint Genome Institute"/>
            <person name="Copeland A."/>
            <person name="Lucas S."/>
            <person name="Lapidus A."/>
            <person name="Glavina del Rio T."/>
            <person name="Dalin E."/>
            <person name="Tice H."/>
            <person name="Bruce D."/>
            <person name="Goodwin L."/>
            <person name="Pitluck S."/>
            <person name="LaButti K."/>
            <person name="Schmutz J."/>
            <person name="Larimer F."/>
            <person name="Land M."/>
            <person name="Hauser L."/>
            <person name="Kyrpides N."/>
            <person name="Mikhailova N."/>
            <person name="Dunfield P.F."/>
            <person name="Dedysh S.N."/>
            <person name="Liesack W."/>
            <person name="Saw J.H."/>
            <person name="Alam M."/>
            <person name="Chen Y."/>
            <person name="Murrell J.C."/>
            <person name="Richardson P."/>
        </authorList>
    </citation>
    <scope>NUCLEOTIDE SEQUENCE [LARGE SCALE GENOMIC DNA]</scope>
    <source>
        <strain evidence="2">ATCC 9039 / DSM 1715 / NCIMB 8712</strain>
    </source>
</reference>
<proteinExistence type="predicted"/>
<dbReference type="HOGENOM" id="CLU_067698_2_0_5"/>
<dbReference type="OrthoDB" id="5525831at2"/>
<dbReference type="Gene3D" id="3.40.50.150">
    <property type="entry name" value="Vaccinia Virus protein VP39"/>
    <property type="match status" value="1"/>
</dbReference>
<dbReference type="RefSeq" id="WP_012385998.1">
    <property type="nucleotide sequence ID" value="NC_010581.1"/>
</dbReference>
<dbReference type="eggNOG" id="COG0220">
    <property type="taxonomic scope" value="Bacteria"/>
</dbReference>
<sequence length="206" mass="22546">MEVPDARLHAPAALRNRDPILAILQAHLPPQGHLLEIASGSGEHCIYFARALPDYIIQPSDQDPKARASIEAWIAASGVPNVLPPLALDATAPNWISALGNWAPTTILCINMIHISPWEATEGLFKGAALLLSPGQFLFTYGPYKREGQHTSESNARFDADLRRENPRWGIRDLESVTACAKEHGFGAPEVAQMPANNLTLTFRRL</sequence>
<dbReference type="PANTHER" id="PTHR20974:SF0">
    <property type="entry name" value="UPF0585 PROTEIN CG18661"/>
    <property type="match status" value="1"/>
</dbReference>
<evidence type="ECO:0000313" key="2">
    <source>
        <dbReference type="Proteomes" id="UP000001695"/>
    </source>
</evidence>
<dbReference type="KEGG" id="bid:Bind_3089"/>
<protein>
    <recommendedName>
        <fullName evidence="3">SAM-dependent methyltransferase</fullName>
    </recommendedName>
</protein>
<gene>
    <name evidence="1" type="ordered locus">Bind_3089</name>
</gene>
<dbReference type="EMBL" id="CP001016">
    <property type="protein sequence ID" value="ACB96650.1"/>
    <property type="molecule type" value="Genomic_DNA"/>
</dbReference>
<accession>B2IBM4</accession>
<dbReference type="InterPro" id="IPR010342">
    <property type="entry name" value="DUF938"/>
</dbReference>
<name>B2IBM4_BEII9</name>
<dbReference type="SUPFAM" id="SSF53335">
    <property type="entry name" value="S-adenosyl-L-methionine-dependent methyltransferases"/>
    <property type="match status" value="1"/>
</dbReference>
<dbReference type="InterPro" id="IPR029063">
    <property type="entry name" value="SAM-dependent_MTases_sf"/>
</dbReference>
<dbReference type="AlphaFoldDB" id="B2IBM4"/>
<evidence type="ECO:0000313" key="1">
    <source>
        <dbReference type="EMBL" id="ACB96650.1"/>
    </source>
</evidence>
<keyword evidence="2" id="KW-1185">Reference proteome</keyword>
<evidence type="ECO:0008006" key="3">
    <source>
        <dbReference type="Google" id="ProtNLM"/>
    </source>
</evidence>